<dbReference type="EMBL" id="CP036268">
    <property type="protein sequence ID" value="QDT36395.1"/>
    <property type="molecule type" value="Genomic_DNA"/>
</dbReference>
<reference evidence="6 7" key="1">
    <citation type="submission" date="2019-02" db="EMBL/GenBank/DDBJ databases">
        <title>Deep-cultivation of Planctomycetes and their phenomic and genomic characterization uncovers novel biology.</title>
        <authorList>
            <person name="Wiegand S."/>
            <person name="Jogler M."/>
            <person name="Boedeker C."/>
            <person name="Pinto D."/>
            <person name="Vollmers J."/>
            <person name="Rivas-Marin E."/>
            <person name="Kohn T."/>
            <person name="Peeters S.H."/>
            <person name="Heuer A."/>
            <person name="Rast P."/>
            <person name="Oberbeckmann S."/>
            <person name="Bunk B."/>
            <person name="Jeske O."/>
            <person name="Meyerdierks A."/>
            <person name="Storesund J.E."/>
            <person name="Kallscheuer N."/>
            <person name="Luecker S."/>
            <person name="Lage O.M."/>
            <person name="Pohl T."/>
            <person name="Merkel B.J."/>
            <person name="Hornburger P."/>
            <person name="Mueller R.-W."/>
            <person name="Bruemmer F."/>
            <person name="Labrenz M."/>
            <person name="Spormann A.M."/>
            <person name="Op den Camp H."/>
            <person name="Overmann J."/>
            <person name="Amann R."/>
            <person name="Jetten M.S.M."/>
            <person name="Mascher T."/>
            <person name="Medema M.H."/>
            <person name="Devos D.P."/>
            <person name="Kaster A.-K."/>
            <person name="Ovreas L."/>
            <person name="Rohde M."/>
            <person name="Galperin M.Y."/>
            <person name="Jogler C."/>
        </authorList>
    </citation>
    <scope>NUCLEOTIDE SEQUENCE [LARGE SCALE GENOMIC DNA]</scope>
    <source>
        <strain evidence="6 7">Pan189</strain>
    </source>
</reference>
<dbReference type="Proteomes" id="UP000317318">
    <property type="component" value="Chromosome"/>
</dbReference>
<dbReference type="InterPro" id="IPR036922">
    <property type="entry name" value="Rieske_2Fe-2S_sf"/>
</dbReference>
<gene>
    <name evidence="6" type="primary">petC</name>
    <name evidence="6" type="ORF">Pan189_07510</name>
</gene>
<dbReference type="Pfam" id="PF00355">
    <property type="entry name" value="Rieske"/>
    <property type="match status" value="1"/>
</dbReference>
<accession>A0A517QXL6</accession>
<evidence type="ECO:0000313" key="7">
    <source>
        <dbReference type="Proteomes" id="UP000317318"/>
    </source>
</evidence>
<keyword evidence="3" id="KW-0408">Iron</keyword>
<feature type="domain" description="Rieske" evidence="5">
    <location>
        <begin position="60"/>
        <end position="156"/>
    </location>
</feature>
<dbReference type="SUPFAM" id="SSF50022">
    <property type="entry name" value="ISP domain"/>
    <property type="match status" value="1"/>
</dbReference>
<evidence type="ECO:0000256" key="1">
    <source>
        <dbReference type="ARBA" id="ARBA00022714"/>
    </source>
</evidence>
<keyword evidence="4" id="KW-0411">Iron-sulfur</keyword>
<keyword evidence="1" id="KW-0001">2Fe-2S</keyword>
<organism evidence="6 7">
    <name type="scientific">Stratiformator vulcanicus</name>
    <dbReference type="NCBI Taxonomy" id="2527980"/>
    <lineage>
        <taxon>Bacteria</taxon>
        <taxon>Pseudomonadati</taxon>
        <taxon>Planctomycetota</taxon>
        <taxon>Planctomycetia</taxon>
        <taxon>Planctomycetales</taxon>
        <taxon>Planctomycetaceae</taxon>
        <taxon>Stratiformator</taxon>
    </lineage>
</organism>
<dbReference type="Gene3D" id="2.102.10.10">
    <property type="entry name" value="Rieske [2Fe-2S] iron-sulphur domain"/>
    <property type="match status" value="1"/>
</dbReference>
<dbReference type="AlphaFoldDB" id="A0A517QXL6"/>
<dbReference type="PROSITE" id="PS51296">
    <property type="entry name" value="RIESKE"/>
    <property type="match status" value="1"/>
</dbReference>
<evidence type="ECO:0000256" key="2">
    <source>
        <dbReference type="ARBA" id="ARBA00022723"/>
    </source>
</evidence>
<evidence type="ECO:0000256" key="3">
    <source>
        <dbReference type="ARBA" id="ARBA00023004"/>
    </source>
</evidence>
<keyword evidence="2" id="KW-0479">Metal-binding</keyword>
<keyword evidence="7" id="KW-1185">Reference proteome</keyword>
<name>A0A517QXL6_9PLAN</name>
<evidence type="ECO:0000313" key="6">
    <source>
        <dbReference type="EMBL" id="QDT36395.1"/>
    </source>
</evidence>
<protein>
    <submittedName>
        <fullName evidence="6">Cytochrome b6-f complex iron-sulfur subunit</fullName>
    </submittedName>
</protein>
<dbReference type="InterPro" id="IPR017941">
    <property type="entry name" value="Rieske_2Fe-2S"/>
</dbReference>
<dbReference type="GO" id="GO:0051537">
    <property type="term" value="F:2 iron, 2 sulfur cluster binding"/>
    <property type="evidence" value="ECO:0007669"/>
    <property type="project" value="UniProtKB-KW"/>
</dbReference>
<sequence length="177" mass="19443">MAAAWAGMIGIPLFRYVSSPLFTQKPGETAENFTRVIPVSKLTPGQFETVSVRGDLTDAWSVTRDRAIGRVFVRLREPIPKGDPTEAVIDVFTTICPHSGCAVQSRDEKPTFYCGCHGACFANDGSRVEKPGGGPNPSPRDLDQLPYRVERDEASNTLWVAVDYREYLPGTPQQILA</sequence>
<evidence type="ECO:0000256" key="4">
    <source>
        <dbReference type="ARBA" id="ARBA00023014"/>
    </source>
</evidence>
<dbReference type="GO" id="GO:0046872">
    <property type="term" value="F:metal ion binding"/>
    <property type="evidence" value="ECO:0007669"/>
    <property type="project" value="UniProtKB-KW"/>
</dbReference>
<evidence type="ECO:0000259" key="5">
    <source>
        <dbReference type="PROSITE" id="PS51296"/>
    </source>
</evidence>
<dbReference type="KEGG" id="svp:Pan189_07510"/>
<dbReference type="RefSeq" id="WP_310821040.1">
    <property type="nucleotide sequence ID" value="NZ_CP036268.1"/>
</dbReference>
<proteinExistence type="predicted"/>